<reference evidence="4 5" key="1">
    <citation type="journal article" date="2021" name="Microbiol. Resour. Announc.">
        <title>Draft Genome Sequence of Coralloluteibacterium stylophorae LMG 29479T.</title>
        <authorList>
            <person name="Karlyshev A.V."/>
            <person name="Kudryashova E.B."/>
            <person name="Ariskina E.V."/>
            <person name="Conroy A.P."/>
            <person name="Abidueva E.Y."/>
        </authorList>
    </citation>
    <scope>NUCLEOTIDE SEQUENCE [LARGE SCALE GENOMIC DNA]</scope>
    <source>
        <strain evidence="4 5">LMG 29479</strain>
    </source>
</reference>
<evidence type="ECO:0000313" key="4">
    <source>
        <dbReference type="EMBL" id="MBS7456702.1"/>
    </source>
</evidence>
<feature type="chain" id="PRO_5042774162" evidence="2">
    <location>
        <begin position="20"/>
        <end position="126"/>
    </location>
</feature>
<dbReference type="RefSeq" id="WP_211925942.1">
    <property type="nucleotide sequence ID" value="NZ_JAGQFT020000003.1"/>
</dbReference>
<evidence type="ECO:0000256" key="1">
    <source>
        <dbReference type="SAM" id="MobiDB-lite"/>
    </source>
</evidence>
<evidence type="ECO:0000313" key="5">
    <source>
        <dbReference type="Proteomes" id="UP000675747"/>
    </source>
</evidence>
<dbReference type="EMBL" id="JAGQFT020000003">
    <property type="protein sequence ID" value="MBS7456702.1"/>
    <property type="molecule type" value="Genomic_DNA"/>
</dbReference>
<keyword evidence="5" id="KW-1185">Reference proteome</keyword>
<gene>
    <name evidence="4" type="ORF">KB893_006095</name>
    <name evidence="3" type="ORF">KB893_05540</name>
</gene>
<proteinExistence type="predicted"/>
<evidence type="ECO:0000256" key="2">
    <source>
        <dbReference type="SAM" id="SignalP"/>
    </source>
</evidence>
<evidence type="ECO:0000313" key="3">
    <source>
        <dbReference type="EMBL" id="MBR0561977.1"/>
    </source>
</evidence>
<dbReference type="Proteomes" id="UP000675747">
    <property type="component" value="Unassembled WGS sequence"/>
</dbReference>
<dbReference type="EMBL" id="JAGQFT010000029">
    <property type="protein sequence ID" value="MBR0561977.1"/>
    <property type="molecule type" value="Genomic_DNA"/>
</dbReference>
<accession>A0A8J7VS98</accession>
<feature type="signal peptide" evidence="2">
    <location>
        <begin position="1"/>
        <end position="19"/>
    </location>
</feature>
<dbReference type="AlphaFoldDB" id="A0A8J7VS98"/>
<sequence length="126" mass="12695">MRSLPVLALSLVLATTASAAAAARPHDHRDHRDRLRPVEPVVVVDPYASGFDDCWPAPQAGTVVREPADRERGGVLAVSVGGAAGAVTSGRGVREVSTAPRDPGAAPGDAGALAPVPCGAPPAPLR</sequence>
<keyword evidence="2" id="KW-0732">Signal</keyword>
<organism evidence="3">
    <name type="scientific">Coralloluteibacterium stylophorae</name>
    <dbReference type="NCBI Taxonomy" id="1776034"/>
    <lineage>
        <taxon>Bacteria</taxon>
        <taxon>Pseudomonadati</taxon>
        <taxon>Pseudomonadota</taxon>
        <taxon>Gammaproteobacteria</taxon>
        <taxon>Lysobacterales</taxon>
        <taxon>Lysobacteraceae</taxon>
        <taxon>Coralloluteibacterium</taxon>
    </lineage>
</organism>
<protein>
    <submittedName>
        <fullName evidence="3">Uncharacterized protein</fullName>
    </submittedName>
</protein>
<reference evidence="3" key="2">
    <citation type="submission" date="2021-04" db="EMBL/GenBank/DDBJ databases">
        <authorList>
            <person name="Karlyshev A.V."/>
        </authorList>
    </citation>
    <scope>NUCLEOTIDE SEQUENCE</scope>
    <source>
        <strain evidence="3">LMG 29479</strain>
    </source>
</reference>
<name>A0A8J7VS98_9GAMM</name>
<feature type="region of interest" description="Disordered" evidence="1">
    <location>
        <begin position="87"/>
        <end position="126"/>
    </location>
</feature>
<feature type="compositionally biased region" description="Low complexity" evidence="1">
    <location>
        <begin position="99"/>
        <end position="117"/>
    </location>
</feature>
<comment type="caution">
    <text evidence="3">The sequence shown here is derived from an EMBL/GenBank/DDBJ whole genome shotgun (WGS) entry which is preliminary data.</text>
</comment>